<evidence type="ECO:0000259" key="6">
    <source>
        <dbReference type="PROSITE" id="PS51007"/>
    </source>
</evidence>
<dbReference type="EMBL" id="QUMO01000003">
    <property type="protein sequence ID" value="REF85891.1"/>
    <property type="molecule type" value="Genomic_DNA"/>
</dbReference>
<proteinExistence type="predicted"/>
<dbReference type="GO" id="GO:0020037">
    <property type="term" value="F:heme binding"/>
    <property type="evidence" value="ECO:0007669"/>
    <property type="project" value="InterPro"/>
</dbReference>
<dbReference type="OrthoDB" id="9794982at2"/>
<evidence type="ECO:0000256" key="2">
    <source>
        <dbReference type="ARBA" id="ARBA00022723"/>
    </source>
</evidence>
<dbReference type="GO" id="GO:0046872">
    <property type="term" value="F:metal ion binding"/>
    <property type="evidence" value="ECO:0007669"/>
    <property type="project" value="UniProtKB-KW"/>
</dbReference>
<keyword evidence="2 4" id="KW-0479">Metal-binding</keyword>
<accession>A0A3D9YVZ1</accession>
<name>A0A3D9YVZ1_9HYPH</name>
<protein>
    <submittedName>
        <fullName evidence="7">Cytochrome c2</fullName>
    </submittedName>
</protein>
<keyword evidence="5" id="KW-0732">Signal</keyword>
<evidence type="ECO:0000313" key="7">
    <source>
        <dbReference type="EMBL" id="REF85891.1"/>
    </source>
</evidence>
<keyword evidence="8" id="KW-1185">Reference proteome</keyword>
<dbReference type="GO" id="GO:0009055">
    <property type="term" value="F:electron transfer activity"/>
    <property type="evidence" value="ECO:0007669"/>
    <property type="project" value="InterPro"/>
</dbReference>
<feature type="domain" description="Cytochrome c" evidence="6">
    <location>
        <begin position="30"/>
        <end position="121"/>
    </location>
</feature>
<reference evidence="7 8" key="1">
    <citation type="submission" date="2018-08" db="EMBL/GenBank/DDBJ databases">
        <title>Genomic Encyclopedia of Type Strains, Phase IV (KMG-IV): sequencing the most valuable type-strain genomes for metagenomic binning, comparative biology and taxonomic classification.</title>
        <authorList>
            <person name="Goeker M."/>
        </authorList>
    </citation>
    <scope>NUCLEOTIDE SEQUENCE [LARGE SCALE GENOMIC DNA]</scope>
    <source>
        <strain evidence="7 8">BW863</strain>
    </source>
</reference>
<keyword evidence="1 4" id="KW-0349">Heme</keyword>
<comment type="caution">
    <text evidence="7">The sequence shown here is derived from an EMBL/GenBank/DDBJ whole genome shotgun (WGS) entry which is preliminary data.</text>
</comment>
<dbReference type="PROSITE" id="PS51007">
    <property type="entry name" value="CYTC"/>
    <property type="match status" value="1"/>
</dbReference>
<evidence type="ECO:0000256" key="5">
    <source>
        <dbReference type="SAM" id="SignalP"/>
    </source>
</evidence>
<feature type="chain" id="PRO_5017698591" evidence="5">
    <location>
        <begin position="16"/>
        <end position="121"/>
    </location>
</feature>
<dbReference type="RefSeq" id="WP_115836494.1">
    <property type="nucleotide sequence ID" value="NZ_CP025086.1"/>
</dbReference>
<dbReference type="InterPro" id="IPR036909">
    <property type="entry name" value="Cyt_c-like_dom_sf"/>
</dbReference>
<evidence type="ECO:0000256" key="4">
    <source>
        <dbReference type="PROSITE-ProRule" id="PRU00433"/>
    </source>
</evidence>
<keyword evidence="3 4" id="KW-0408">Iron</keyword>
<dbReference type="Proteomes" id="UP000256900">
    <property type="component" value="Unassembled WGS sequence"/>
</dbReference>
<dbReference type="Pfam" id="PF00034">
    <property type="entry name" value="Cytochrom_C"/>
    <property type="match status" value="1"/>
</dbReference>
<dbReference type="Gene3D" id="1.10.760.10">
    <property type="entry name" value="Cytochrome c-like domain"/>
    <property type="match status" value="1"/>
</dbReference>
<feature type="signal peptide" evidence="5">
    <location>
        <begin position="1"/>
        <end position="15"/>
    </location>
</feature>
<gene>
    <name evidence="7" type="ORF">DES32_1930</name>
</gene>
<evidence type="ECO:0000256" key="3">
    <source>
        <dbReference type="ARBA" id="ARBA00023004"/>
    </source>
</evidence>
<evidence type="ECO:0000256" key="1">
    <source>
        <dbReference type="ARBA" id="ARBA00022617"/>
    </source>
</evidence>
<dbReference type="AlphaFoldDB" id="A0A3D9YVZ1"/>
<evidence type="ECO:0000313" key="8">
    <source>
        <dbReference type="Proteomes" id="UP000256900"/>
    </source>
</evidence>
<organism evidence="7 8">
    <name type="scientific">Methylovirgula ligni</name>
    <dbReference type="NCBI Taxonomy" id="569860"/>
    <lineage>
        <taxon>Bacteria</taxon>
        <taxon>Pseudomonadati</taxon>
        <taxon>Pseudomonadota</taxon>
        <taxon>Alphaproteobacteria</taxon>
        <taxon>Hyphomicrobiales</taxon>
        <taxon>Beijerinckiaceae</taxon>
        <taxon>Methylovirgula</taxon>
    </lineage>
</organism>
<sequence length="121" mass="12843">MRFFLIVLAALPCLAGCDVWQSAAAPGPSGDVQQGAQLIVKSGCGTCHEIPGISGADGHVGPPLDHMAERTIIAGFLPNTPDNMRAWIENPQAIVPGNAMPNMELKDDEAKDITAYLYTLR</sequence>
<dbReference type="InterPro" id="IPR009056">
    <property type="entry name" value="Cyt_c-like_dom"/>
</dbReference>
<dbReference type="SUPFAM" id="SSF46626">
    <property type="entry name" value="Cytochrome c"/>
    <property type="match status" value="1"/>
</dbReference>